<comment type="caution">
    <text evidence="2">The sequence shown here is derived from an EMBL/GenBank/DDBJ whole genome shotgun (WGS) entry which is preliminary data.</text>
</comment>
<accession>A0AAU9JRG2</accession>
<reference evidence="2" key="1">
    <citation type="submission" date="2021-09" db="EMBL/GenBank/DDBJ databases">
        <authorList>
            <consortium name="AG Swart"/>
            <person name="Singh M."/>
            <person name="Singh A."/>
            <person name="Seah K."/>
            <person name="Emmerich C."/>
        </authorList>
    </citation>
    <scope>NUCLEOTIDE SEQUENCE</scope>
    <source>
        <strain evidence="2">ATCC30299</strain>
    </source>
</reference>
<dbReference type="PANTHER" id="PTHR40131">
    <property type="entry name" value="C1Q DOMAIN-CONTAINING PROTEIN"/>
    <property type="match status" value="1"/>
</dbReference>
<gene>
    <name evidence="2" type="ORF">BSTOLATCC_MIC40488</name>
</gene>
<dbReference type="PANTHER" id="PTHR40131:SF1">
    <property type="entry name" value="C1Q DOMAIN-CONTAINING PROTEIN"/>
    <property type="match status" value="1"/>
</dbReference>
<keyword evidence="3" id="KW-1185">Reference proteome</keyword>
<name>A0AAU9JRG2_9CILI</name>
<evidence type="ECO:0000313" key="3">
    <source>
        <dbReference type="Proteomes" id="UP001162131"/>
    </source>
</evidence>
<evidence type="ECO:0008006" key="4">
    <source>
        <dbReference type="Google" id="ProtNLM"/>
    </source>
</evidence>
<dbReference type="EMBL" id="CAJZBQ010000040">
    <property type="protein sequence ID" value="CAG9326047.1"/>
    <property type="molecule type" value="Genomic_DNA"/>
</dbReference>
<dbReference type="AlphaFoldDB" id="A0AAU9JRG2"/>
<feature type="coiled-coil region" evidence="1">
    <location>
        <begin position="269"/>
        <end position="296"/>
    </location>
</feature>
<proteinExistence type="predicted"/>
<keyword evidence="1" id="KW-0175">Coiled coil</keyword>
<evidence type="ECO:0000256" key="1">
    <source>
        <dbReference type="SAM" id="Coils"/>
    </source>
</evidence>
<protein>
    <recommendedName>
        <fullName evidence="4">C1q domain-containing protein</fullName>
    </recommendedName>
</protein>
<dbReference type="Proteomes" id="UP001162131">
    <property type="component" value="Unassembled WGS sequence"/>
</dbReference>
<organism evidence="2 3">
    <name type="scientific">Blepharisma stoltei</name>
    <dbReference type="NCBI Taxonomy" id="1481888"/>
    <lineage>
        <taxon>Eukaryota</taxon>
        <taxon>Sar</taxon>
        <taxon>Alveolata</taxon>
        <taxon>Ciliophora</taxon>
        <taxon>Postciliodesmatophora</taxon>
        <taxon>Heterotrichea</taxon>
        <taxon>Heterotrichida</taxon>
        <taxon>Blepharismidae</taxon>
        <taxon>Blepharisma</taxon>
    </lineage>
</organism>
<sequence>MESPKAPRRYEPAADPFSTVIVDDLLQGLNEWRNIQDIVRLTVKALTDVVKAQGSAIKDIERQLPQKASKAELSMSLAQKANLQDTSQVISELQESLNEKLNSFEIRALVEEKVSKSELQYLLGSKISVEEARQLLESKANLRDIDNAHQQIQLLRNEIESLPSGKDVEFLKSQLKEKADWKDVEEALETKANKQTVASALHRKANRVDIDAILGQKADSNEVKEVLRALENKADYSSLEQLSLILDKKLEKEEFYTKILPEISKRSDIDSLFSNIEKLNYQLEAATRNSQHEIEETRKFISSNFSLKADLKDIDKIFVSLSQKADHSFMLESIDNLKRDLKDLANDTKKEFSSGRKRSEEAFEVINKLKEDIARLKDDVIGVVELTRSDVDEQSKTLKSLISANRDEIEKEISEAFEHIENLKADLVELADSSVDKGEIVNMKQGITTLYETKASIGEVSTELTSVQKDMLNKLQDLKDQISNKFSRIETELFRNLDDKASLLEVQGLLSTKLDLSQASKMLVAKANVEDLNLISSQLQSFRDELYRKFNPEEIDLQVKSSKLSLEYLEKELLLKANIKDMCTLLDMKANIIDTNRALSEIHKELDVKVNLEEFSGYMRSQQPIIEALCADNCSGRWIWKSGELRSGNAIPWEMQISNSAPDNFLWEKEKTSVVTVAPGLYELYFGFYSRKRPSIQILINGEPIILASKSLSSSAQSSKTKTGNHPAGNITGLTFIDFVALPSRARVSMSYTGEAPGEGFFCLRKL</sequence>
<feature type="coiled-coil region" evidence="1">
    <location>
        <begin position="327"/>
        <end position="379"/>
    </location>
</feature>
<evidence type="ECO:0000313" key="2">
    <source>
        <dbReference type="EMBL" id="CAG9326047.1"/>
    </source>
</evidence>